<proteinExistence type="predicted"/>
<accession>A0A9P5YK68</accession>
<reference evidence="1" key="1">
    <citation type="submission" date="2020-11" db="EMBL/GenBank/DDBJ databases">
        <authorList>
            <consortium name="DOE Joint Genome Institute"/>
            <person name="Ahrendt S."/>
            <person name="Riley R."/>
            <person name="Andreopoulos W."/>
            <person name="Labutti K."/>
            <person name="Pangilinan J."/>
            <person name="Ruiz-Duenas F.J."/>
            <person name="Barrasa J.M."/>
            <person name="Sanchez-Garcia M."/>
            <person name="Camarero S."/>
            <person name="Miyauchi S."/>
            <person name="Serrano A."/>
            <person name="Linde D."/>
            <person name="Babiker R."/>
            <person name="Drula E."/>
            <person name="Ayuso-Fernandez I."/>
            <person name="Pacheco R."/>
            <person name="Padilla G."/>
            <person name="Ferreira P."/>
            <person name="Barriuso J."/>
            <person name="Kellner H."/>
            <person name="Castanera R."/>
            <person name="Alfaro M."/>
            <person name="Ramirez L."/>
            <person name="Pisabarro A.G."/>
            <person name="Kuo A."/>
            <person name="Tritt A."/>
            <person name="Lipzen A."/>
            <person name="He G."/>
            <person name="Yan M."/>
            <person name="Ng V."/>
            <person name="Cullen D."/>
            <person name="Martin F."/>
            <person name="Rosso M.-N."/>
            <person name="Henrissat B."/>
            <person name="Hibbett D."/>
            <person name="Martinez A.T."/>
            <person name="Grigoriev I.V."/>
        </authorList>
    </citation>
    <scope>NUCLEOTIDE SEQUENCE</scope>
    <source>
        <strain evidence="1">CIRM-BRFM 674</strain>
    </source>
</reference>
<name>A0A9P5YK68_9AGAR</name>
<gene>
    <name evidence="1" type="ORF">BDN70DRAFT_673495</name>
</gene>
<sequence>MGRRRHCVSCLDGILSIPSRSMFAISIVILDRISLGYPSSREDAFKIKSIYAVGSFTFFIRLEKSSLLCVVLGLEGTHVHTQCTIYARPRCMNPARLRIIRLGSDNSVKTCVSAGNERLEYSRSPNGLRYAPGLPIVRSFLDFFLFERFDHRVLRLGWFWLGILRFAYRFCPSMNSPSCFAFSPL</sequence>
<dbReference type="EMBL" id="MU155911">
    <property type="protein sequence ID" value="KAF9470607.1"/>
    <property type="molecule type" value="Genomic_DNA"/>
</dbReference>
<dbReference type="AlphaFoldDB" id="A0A9P5YK68"/>
<dbReference type="Proteomes" id="UP000807469">
    <property type="component" value="Unassembled WGS sequence"/>
</dbReference>
<evidence type="ECO:0000313" key="1">
    <source>
        <dbReference type="EMBL" id="KAF9470607.1"/>
    </source>
</evidence>
<organism evidence="1 2">
    <name type="scientific">Pholiota conissans</name>
    <dbReference type="NCBI Taxonomy" id="109636"/>
    <lineage>
        <taxon>Eukaryota</taxon>
        <taxon>Fungi</taxon>
        <taxon>Dikarya</taxon>
        <taxon>Basidiomycota</taxon>
        <taxon>Agaricomycotina</taxon>
        <taxon>Agaricomycetes</taxon>
        <taxon>Agaricomycetidae</taxon>
        <taxon>Agaricales</taxon>
        <taxon>Agaricineae</taxon>
        <taxon>Strophariaceae</taxon>
        <taxon>Pholiota</taxon>
    </lineage>
</organism>
<keyword evidence="2" id="KW-1185">Reference proteome</keyword>
<comment type="caution">
    <text evidence="1">The sequence shown here is derived from an EMBL/GenBank/DDBJ whole genome shotgun (WGS) entry which is preliminary data.</text>
</comment>
<protein>
    <submittedName>
        <fullName evidence="1">Uncharacterized protein</fullName>
    </submittedName>
</protein>
<evidence type="ECO:0000313" key="2">
    <source>
        <dbReference type="Proteomes" id="UP000807469"/>
    </source>
</evidence>